<evidence type="ECO:0000313" key="2">
    <source>
        <dbReference type="EMBL" id="SMF77213.1"/>
    </source>
</evidence>
<dbReference type="InterPro" id="IPR029068">
    <property type="entry name" value="Glyas_Bleomycin-R_OHBP_Dase"/>
</dbReference>
<reference evidence="3" key="1">
    <citation type="submission" date="2017-04" db="EMBL/GenBank/DDBJ databases">
        <authorList>
            <person name="Varghese N."/>
            <person name="Submissions S."/>
        </authorList>
    </citation>
    <scope>NUCLEOTIDE SEQUENCE [LARGE SCALE GENOMIC DNA]</scope>
    <source>
        <strain evidence="3">Ballard 720</strain>
    </source>
</reference>
<dbReference type="Pfam" id="PF13468">
    <property type="entry name" value="Glyoxalase_3"/>
    <property type="match status" value="1"/>
</dbReference>
<name>A0A1X7GZY2_TRICW</name>
<dbReference type="Proteomes" id="UP000192911">
    <property type="component" value="Unassembled WGS sequence"/>
</dbReference>
<proteinExistence type="predicted"/>
<dbReference type="EMBL" id="FXAH01000019">
    <property type="protein sequence ID" value="SMF77213.1"/>
    <property type="molecule type" value="Genomic_DNA"/>
</dbReference>
<dbReference type="RefSeq" id="WP_085230261.1">
    <property type="nucleotide sequence ID" value="NZ_BSQD01000017.1"/>
</dbReference>
<dbReference type="STRING" id="28094.SAMN06295900_119114"/>
<dbReference type="OrthoDB" id="5801364at2"/>
<evidence type="ECO:0000259" key="1">
    <source>
        <dbReference type="Pfam" id="PF13468"/>
    </source>
</evidence>
<feature type="domain" description="Glyoxalase-like" evidence="1">
    <location>
        <begin position="9"/>
        <end position="210"/>
    </location>
</feature>
<dbReference type="InterPro" id="IPR025870">
    <property type="entry name" value="Glyoxalase-like_dom"/>
</dbReference>
<accession>A0A1X7GZY2</accession>
<dbReference type="Gene3D" id="3.10.180.10">
    <property type="entry name" value="2,3-Dihydroxybiphenyl 1,2-Dioxygenase, domain 1"/>
    <property type="match status" value="1"/>
</dbReference>
<organism evidence="2 3">
    <name type="scientific">Trinickia caryophylli</name>
    <name type="common">Paraburkholderia caryophylli</name>
    <dbReference type="NCBI Taxonomy" id="28094"/>
    <lineage>
        <taxon>Bacteria</taxon>
        <taxon>Pseudomonadati</taxon>
        <taxon>Pseudomonadota</taxon>
        <taxon>Betaproteobacteria</taxon>
        <taxon>Burkholderiales</taxon>
        <taxon>Burkholderiaceae</taxon>
        <taxon>Trinickia</taxon>
    </lineage>
</organism>
<dbReference type="AlphaFoldDB" id="A0A1X7GZY2"/>
<dbReference type="GeneID" id="95551088"/>
<sequence>MHNVPSLELDHLVVAARTLDEGARFVTEALGIELLPGGKHAGMGTHNRVLGLFGGAYLEVIAIDPDAEAHPASSSPATQRPGMDGVARARWFELDRPAMRERLERGPFLAHWAARVSRPRDLARWQSQYPSRIPPAIAMSRGVLTWRLTVPDDGSFPAWQGAGDGVVPTLIQWDTPAHPGATLPSSGVALKTLKARHPQPELAAAQLNWLGAAHLIVLDGVPAPAPALVAEFETPSGVRMLG</sequence>
<gene>
    <name evidence="2" type="ORF">SAMN06295900_119114</name>
</gene>
<keyword evidence="3" id="KW-1185">Reference proteome</keyword>
<dbReference type="SUPFAM" id="SSF54593">
    <property type="entry name" value="Glyoxalase/Bleomycin resistance protein/Dihydroxybiphenyl dioxygenase"/>
    <property type="match status" value="1"/>
</dbReference>
<protein>
    <submittedName>
        <fullName evidence="2">Glyoxalase-like domain-containing protein</fullName>
    </submittedName>
</protein>
<evidence type="ECO:0000313" key="3">
    <source>
        <dbReference type="Proteomes" id="UP000192911"/>
    </source>
</evidence>